<dbReference type="OrthoDB" id="3724496at2"/>
<evidence type="ECO:0000313" key="2">
    <source>
        <dbReference type="Proteomes" id="UP000198822"/>
    </source>
</evidence>
<dbReference type="InterPro" id="IPR052022">
    <property type="entry name" value="26kDa_periplasmic_antigen"/>
</dbReference>
<dbReference type="Proteomes" id="UP000198822">
    <property type="component" value="Chromosome I"/>
</dbReference>
<dbReference type="Gene3D" id="3.30.110.170">
    <property type="entry name" value="Protein of unknown function (DUF541), domain 1"/>
    <property type="match status" value="1"/>
</dbReference>
<name>A0A1G8AKP8_9MICO</name>
<evidence type="ECO:0008006" key="3">
    <source>
        <dbReference type="Google" id="ProtNLM"/>
    </source>
</evidence>
<dbReference type="PANTHER" id="PTHR34387">
    <property type="entry name" value="SLR1258 PROTEIN"/>
    <property type="match status" value="1"/>
</dbReference>
<proteinExistence type="predicted"/>
<dbReference type="InterPro" id="IPR007497">
    <property type="entry name" value="SIMPL/DUF541"/>
</dbReference>
<gene>
    <name evidence="1" type="ORF">SAMN04489720_0427</name>
</gene>
<accession>A0A1G8AKP8</accession>
<dbReference type="Pfam" id="PF04402">
    <property type="entry name" value="SIMPL"/>
    <property type="match status" value="1"/>
</dbReference>
<dbReference type="STRING" id="399736.SAMN04489720_0427"/>
<dbReference type="PANTHER" id="PTHR34387:SF1">
    <property type="entry name" value="PERIPLASMIC IMMUNOGENIC PROTEIN"/>
    <property type="match status" value="1"/>
</dbReference>
<dbReference type="EMBL" id="LT629695">
    <property type="protein sequence ID" value="SDH21487.1"/>
    <property type="molecule type" value="Genomic_DNA"/>
</dbReference>
<evidence type="ECO:0000313" key="1">
    <source>
        <dbReference type="EMBL" id="SDH21487.1"/>
    </source>
</evidence>
<keyword evidence="2" id="KW-1185">Reference proteome</keyword>
<dbReference type="GO" id="GO:0006974">
    <property type="term" value="P:DNA damage response"/>
    <property type="evidence" value="ECO:0007669"/>
    <property type="project" value="TreeGrafter"/>
</dbReference>
<dbReference type="AlphaFoldDB" id="A0A1G8AKP8"/>
<protein>
    <recommendedName>
        <fullName evidence="3">SIMPL domain-containing protein</fullName>
    </recommendedName>
</protein>
<organism evidence="1 2">
    <name type="scientific">Agrococcus jejuensis</name>
    <dbReference type="NCBI Taxonomy" id="399736"/>
    <lineage>
        <taxon>Bacteria</taxon>
        <taxon>Bacillati</taxon>
        <taxon>Actinomycetota</taxon>
        <taxon>Actinomycetes</taxon>
        <taxon>Micrococcales</taxon>
        <taxon>Microbacteriaceae</taxon>
        <taxon>Agrococcus</taxon>
    </lineage>
</organism>
<dbReference type="Gene3D" id="3.30.70.2970">
    <property type="entry name" value="Protein of unknown function (DUF541), domain 2"/>
    <property type="match status" value="1"/>
</dbReference>
<reference evidence="2" key="1">
    <citation type="submission" date="2016-10" db="EMBL/GenBank/DDBJ databases">
        <authorList>
            <person name="Varghese N."/>
            <person name="Submissions S."/>
        </authorList>
    </citation>
    <scope>NUCLEOTIDE SEQUENCE [LARGE SCALE GENOMIC DNA]</scope>
    <source>
        <strain evidence="2">DSM 22002</strain>
    </source>
</reference>
<sequence>MTQITVSGLGVERAPAERATVVVQTQHRAAHPEEAIRVVSEAHAAIAAQARAFVDGGQAERWHADRVWVSHHEQWVGDGKRRDLVFDAAASVHVTFVDFEALGTWIGAVATRPVHQVGGIQWSLSDATSHALGSKARAEAIADAQRKAVDFASAAGLSSPRVASIREGAADEPVRFKAQPMAATMRGAAAADTSIALEGSDIEVTSEVQVDFQA</sequence>
<dbReference type="RefSeq" id="WP_092502005.1">
    <property type="nucleotide sequence ID" value="NZ_LT629695.1"/>
</dbReference>